<dbReference type="CDD" id="cd03219">
    <property type="entry name" value="ABC_Mj1267_LivG_branched"/>
    <property type="match status" value="1"/>
</dbReference>
<dbReference type="AlphaFoldDB" id="A0A8J3M9E8"/>
<name>A0A8J3M9E8_9RHOB</name>
<reference evidence="5" key="1">
    <citation type="journal article" date="2014" name="Int. J. Syst. Evol. Microbiol.">
        <title>Complete genome sequence of Corynebacterium casei LMG S-19264T (=DSM 44701T), isolated from a smear-ripened cheese.</title>
        <authorList>
            <consortium name="US DOE Joint Genome Institute (JGI-PGF)"/>
            <person name="Walter F."/>
            <person name="Albersmeier A."/>
            <person name="Kalinowski J."/>
            <person name="Ruckert C."/>
        </authorList>
    </citation>
    <scope>NUCLEOTIDE SEQUENCE</scope>
    <source>
        <strain evidence="5">KCTC 42650</strain>
    </source>
</reference>
<dbReference type="PROSITE" id="PS50893">
    <property type="entry name" value="ABC_TRANSPORTER_2"/>
    <property type="match status" value="1"/>
</dbReference>
<evidence type="ECO:0000256" key="2">
    <source>
        <dbReference type="ARBA" id="ARBA00022741"/>
    </source>
</evidence>
<dbReference type="InterPro" id="IPR032823">
    <property type="entry name" value="BCA_ABC_TP_C"/>
</dbReference>
<dbReference type="GO" id="GO:0042941">
    <property type="term" value="P:D-alanine transmembrane transport"/>
    <property type="evidence" value="ECO:0007669"/>
    <property type="project" value="TreeGrafter"/>
</dbReference>
<dbReference type="RefSeq" id="WP_189682198.1">
    <property type="nucleotide sequence ID" value="NZ_BNCJ01000019.1"/>
</dbReference>
<dbReference type="InterPro" id="IPR027417">
    <property type="entry name" value="P-loop_NTPase"/>
</dbReference>
<keyword evidence="6" id="KW-1185">Reference proteome</keyword>
<sequence length="242" mass="26097">MSGEPLLDVTGVSKRFGGLKAVDGVSLKVGAGEIVSIIGPNGAGKTTFFNLLTGQLRPTEGQIRFKGQDITRLRPHHRARLGFGRTFQISQTMTSLSVLENAMIGGFLKLRGNHAAAVRAMAALDSVGLEAKADRKSSELTLGERRRLEVARAIAMEPDIILLDEVMAGLNETEITEILDLVHRLNEAGKTFLVIEHNLKVVRAFSRRVVVLDRGAMLAEGNAEEVLSNRAVIEAYLGASTA</sequence>
<dbReference type="PANTHER" id="PTHR45772">
    <property type="entry name" value="CONSERVED COMPONENT OF ABC TRANSPORTER FOR NATURAL AMINO ACIDS-RELATED"/>
    <property type="match status" value="1"/>
</dbReference>
<dbReference type="GO" id="GO:0015808">
    <property type="term" value="P:L-alanine transport"/>
    <property type="evidence" value="ECO:0007669"/>
    <property type="project" value="TreeGrafter"/>
</dbReference>
<dbReference type="EMBL" id="BNCJ01000019">
    <property type="protein sequence ID" value="GHF67256.1"/>
    <property type="molecule type" value="Genomic_DNA"/>
</dbReference>
<dbReference type="GO" id="GO:1903805">
    <property type="term" value="P:L-valine import across plasma membrane"/>
    <property type="evidence" value="ECO:0007669"/>
    <property type="project" value="TreeGrafter"/>
</dbReference>
<evidence type="ECO:0000259" key="4">
    <source>
        <dbReference type="PROSITE" id="PS50893"/>
    </source>
</evidence>
<dbReference type="Proteomes" id="UP000626220">
    <property type="component" value="Unassembled WGS sequence"/>
</dbReference>
<keyword evidence="2" id="KW-0547">Nucleotide-binding</keyword>
<dbReference type="GO" id="GO:0016887">
    <property type="term" value="F:ATP hydrolysis activity"/>
    <property type="evidence" value="ECO:0007669"/>
    <property type="project" value="InterPro"/>
</dbReference>
<dbReference type="SUPFAM" id="SSF52540">
    <property type="entry name" value="P-loop containing nucleoside triphosphate hydrolases"/>
    <property type="match status" value="1"/>
</dbReference>
<accession>A0A8J3M9E8</accession>
<evidence type="ECO:0000313" key="5">
    <source>
        <dbReference type="EMBL" id="GHF67256.1"/>
    </source>
</evidence>
<dbReference type="GO" id="GO:1903806">
    <property type="term" value="P:L-isoleucine import across plasma membrane"/>
    <property type="evidence" value="ECO:0007669"/>
    <property type="project" value="TreeGrafter"/>
</dbReference>
<dbReference type="Pfam" id="PF12399">
    <property type="entry name" value="BCA_ABC_TP_C"/>
    <property type="match status" value="1"/>
</dbReference>
<dbReference type="InterPro" id="IPR003439">
    <property type="entry name" value="ABC_transporter-like_ATP-bd"/>
</dbReference>
<keyword evidence="3 5" id="KW-0067">ATP-binding</keyword>
<dbReference type="InterPro" id="IPR051120">
    <property type="entry name" value="ABC_AA/LPS_Transport"/>
</dbReference>
<evidence type="ECO:0000313" key="6">
    <source>
        <dbReference type="Proteomes" id="UP000626220"/>
    </source>
</evidence>
<evidence type="ECO:0000256" key="3">
    <source>
        <dbReference type="ARBA" id="ARBA00022840"/>
    </source>
</evidence>
<feature type="domain" description="ABC transporter" evidence="4">
    <location>
        <begin position="7"/>
        <end position="239"/>
    </location>
</feature>
<dbReference type="SMART" id="SM00382">
    <property type="entry name" value="AAA"/>
    <property type="match status" value="1"/>
</dbReference>
<proteinExistence type="predicted"/>
<dbReference type="Pfam" id="PF00005">
    <property type="entry name" value="ABC_tran"/>
    <property type="match status" value="1"/>
</dbReference>
<dbReference type="GO" id="GO:0005304">
    <property type="term" value="F:L-valine transmembrane transporter activity"/>
    <property type="evidence" value="ECO:0007669"/>
    <property type="project" value="TreeGrafter"/>
</dbReference>
<dbReference type="GO" id="GO:0005886">
    <property type="term" value="C:plasma membrane"/>
    <property type="evidence" value="ECO:0007669"/>
    <property type="project" value="TreeGrafter"/>
</dbReference>
<dbReference type="InterPro" id="IPR003593">
    <property type="entry name" value="AAA+_ATPase"/>
</dbReference>
<dbReference type="GO" id="GO:0015192">
    <property type="term" value="F:L-phenylalanine transmembrane transporter activity"/>
    <property type="evidence" value="ECO:0007669"/>
    <property type="project" value="TreeGrafter"/>
</dbReference>
<organism evidence="5 6">
    <name type="scientific">Seohaeicola zhoushanensis</name>
    <dbReference type="NCBI Taxonomy" id="1569283"/>
    <lineage>
        <taxon>Bacteria</taxon>
        <taxon>Pseudomonadati</taxon>
        <taxon>Pseudomonadota</taxon>
        <taxon>Alphaproteobacteria</taxon>
        <taxon>Rhodobacterales</taxon>
        <taxon>Roseobacteraceae</taxon>
        <taxon>Seohaeicola</taxon>
    </lineage>
</organism>
<dbReference type="Gene3D" id="3.40.50.300">
    <property type="entry name" value="P-loop containing nucleotide triphosphate hydrolases"/>
    <property type="match status" value="1"/>
</dbReference>
<keyword evidence="1" id="KW-0813">Transport</keyword>
<dbReference type="PANTHER" id="PTHR45772:SF7">
    <property type="entry name" value="AMINO ACID ABC TRANSPORTER ATP-BINDING PROTEIN"/>
    <property type="match status" value="1"/>
</dbReference>
<protein>
    <submittedName>
        <fullName evidence="5">ABC transporter ATP-binding protein</fullName>
    </submittedName>
</protein>
<gene>
    <name evidence="5" type="ORF">GCM10017056_43120</name>
</gene>
<dbReference type="GO" id="GO:0015188">
    <property type="term" value="F:L-isoleucine transmembrane transporter activity"/>
    <property type="evidence" value="ECO:0007669"/>
    <property type="project" value="TreeGrafter"/>
</dbReference>
<dbReference type="GO" id="GO:0005524">
    <property type="term" value="F:ATP binding"/>
    <property type="evidence" value="ECO:0007669"/>
    <property type="project" value="UniProtKB-KW"/>
</dbReference>
<reference evidence="5" key="2">
    <citation type="submission" date="2020-09" db="EMBL/GenBank/DDBJ databases">
        <authorList>
            <person name="Sun Q."/>
            <person name="Kim S."/>
        </authorList>
    </citation>
    <scope>NUCLEOTIDE SEQUENCE</scope>
    <source>
        <strain evidence="5">KCTC 42650</strain>
    </source>
</reference>
<evidence type="ECO:0000256" key="1">
    <source>
        <dbReference type="ARBA" id="ARBA00022448"/>
    </source>
</evidence>
<comment type="caution">
    <text evidence="5">The sequence shown here is derived from an EMBL/GenBank/DDBJ whole genome shotgun (WGS) entry which is preliminary data.</text>
</comment>